<sequence length="2200" mass="231630">MTEGFGAVRVRAGVVLSCAAAVAAWLGSWAAPAVAASVQAASVPSLRGGPVGLALPPLPAPGPIAGAPRASVTGPVRLMAQADPSVPEASIPPATPGDPASSDPSSPSAQTPTPSEDTPSTTDTAQPAEEQETAPAAAVAAAAEAGGGDVTDPGAALAAASGMRSKIQPAPSNGSFTQRIPLAVPAFRGIEPNLGLVYDSNAGARAGGWWAGFAGVGMRVSGLSDITRITHGGGTPRFDDALDVFALDGDELVACTADMTSPACTTGTTGTGVTTYATRVESFARIKRTVDGASGASTWTVTGLDGTVSTYASVSTSGWGGVADADLPKLATQARWLLQSVADTHGNRVDYAYACTTLPVCWPTSIQYVNNGEVAPVATITFNRETAPASAVLILANGGVMAPAANGTIPSTEKSLSKLDQRLTSVDVQFGGTRMRAYDLAYEQSPATGLSRLITVTPYGKDASFTGGHVTGGTSLPPTKLAYQGSAPALTAPRALPFSISNYRDYPPRAGQPYADFLGLGDLDGDQKLKPYTQLVEPPDEPNCDSSGHDCYYAPARCTPSFTAPYTCLTVTREDCGDRGMMKTVTSVGISPSADVDGDGRPNLLYSMAESVSGCGSGESVKRTIGIDGLSATGTNENDPLTVAGFPDIDGDGKQEIVFTDGKVLSNSPGIAGVTIPVNLRTSGPAGFSVRYFFADINGDGRTDVLTMGPATATGADGAPQTQLTYALSTGTGYSPQRVQYVPALWVSSGQLDFRSLGVIQGDFNGDGRADFLSLYKTASTDTTATYDVRVLLSTGNGFVVQTWASGIVLPASGPRDLTALFSPGVRRGDFNGNGRDDIIIRRDDQHAILLLSTGSSFNAVPIETPRIFSVLDIDGDGRDELAPGVIRRLNQLDSDGTYISLAGPFPDLLTSVTGPLGGKTTIAYQPSSGVVHGPMPGILQVVKSVTLSDGRSSPSTTSYSFAGGLYNASERRFLGFRTATADLACNAGETACPRKIYTFRQDLASAGRLEKLEETTTASGAPVLARTLETWSVRTTAGLKANWPPTSGTVPALTLPYTALNTGSEKQALFYQTVTTGGGGGSLGGPPQTTTITTARRTTSTRVYDAYGNVTGLTETGDADVTGGERYTLTAFTPNPEAYIVSAPNRVRTYAGTSSAGPLLADQVIYYDGSTTLGAVPSKGDVTQTGRRPQASGSWYLAKAEYDGYGNKTAVIDEVGNRTETVYDTGTHLLPVEVRNAKAQSVVTTYDPGCQKPLTVTDLNGQVTAFTYDALCRLTEKKPPLNAFERYTYYNVGNPATQYVDVRRPGPTGTATIYTKTYLDGFGRTWKVLAQGPDTARVITTLTDYTARGSVARVSRPFYSGETAQYTSTAYDALDRPVVVTNPDGSAASVAYGASSLTALSGFLTVTTTDELGRRSIVHTDAFGRTVRQTRFLGTSEVNRSMVYDAAGRLTQLTDPAGNQWTNTFDNMGRRTQVQDPDLGTWTYAYDGAGNLTRQTDAKGQQVAFLYDPLNRVRSKIARAELPVNDPGRDTTTYAYDEGRSGFFNVGKMTTSTNAAATLTADYDVLGREVKKTLVVDGQSYITTTAYDTGSRVLWRGLPDGTTVGTASSPMTYDPAGRLVSVPGLVTGTTYDAAGQPLVTSYASGVVSTATYDPTRGWLSQLTHQQGSGGTALLSLSYTRALTGRIEAVTDQLNASSADNWTYTYDDLDQLKRAANAGNSAYNEAYAYDLAGNLTSKTGVGSYTYPAQGPAAVQPHAVTTAGNYAFSYDLNGNMLQSQLSGVLNRELTWDGENRPILVKNYSTAGALTLTSSFVHGPDGTRLKKIVKANPRGCSLAASQQPEETTLYVFGDERVSYAANTNSCVPTTPTWITYPTPETKREAVPGLAVQSYTLLKDHLGSQRIVADGTGTPATSSSYGPFGFQRAGLTAPANATRESKAFIGERQDETGLIYLNARYYDPRIARFVSPDWWDPTQDGVGTNRYAYADNNPVNVRDPSGHCDCNGERSPVGLLLEVALRLRVSIIAPELDKRIAVPAPDPMDVLESRVYSGPGSFGDWGQKGAHAHAPGYRGKGDVEVGISIGPNGDIELSPVKGVSKPGKDFDAAAATVKDKLGTLSGLKGLRDQVEGFLGSDKIGSYRDRDRIRRDMEAMKRALDEKIKNAEEASKRKEDSKKDNNKKDNSGNEGGKDDKNDKNGKNK</sequence>
<dbReference type="Gene3D" id="2.180.10.10">
    <property type="entry name" value="RHS repeat-associated core"/>
    <property type="match status" value="2"/>
</dbReference>
<proteinExistence type="predicted"/>
<dbReference type="NCBIfam" id="TIGR03696">
    <property type="entry name" value="Rhs_assc_core"/>
    <property type="match status" value="1"/>
</dbReference>
<dbReference type="Pfam" id="PF12256">
    <property type="entry name" value="TcdB_toxin_midN"/>
    <property type="match status" value="1"/>
</dbReference>
<dbReference type="PANTHER" id="PTHR32305:SF17">
    <property type="entry name" value="TRNA NUCLEASE WAPA"/>
    <property type="match status" value="1"/>
</dbReference>
<evidence type="ECO:0000256" key="5">
    <source>
        <dbReference type="SAM" id="SignalP"/>
    </source>
</evidence>
<accession>A0ABU0JIL2</accession>
<dbReference type="Pfam" id="PF03534">
    <property type="entry name" value="SpvB"/>
    <property type="match status" value="1"/>
</dbReference>
<reference evidence="7 8" key="1">
    <citation type="submission" date="2023-07" db="EMBL/GenBank/DDBJ databases">
        <title>Genomic Encyclopedia of Type Strains, Phase IV (KMG-IV): sequencing the most valuable type-strain genomes for metagenomic binning, comparative biology and taxonomic classification.</title>
        <authorList>
            <person name="Goeker M."/>
        </authorList>
    </citation>
    <scope>NUCLEOTIDE SEQUENCE [LARGE SCALE GENOMIC DNA]</scope>
    <source>
        <strain evidence="7 8">DSM 19619</strain>
    </source>
</reference>
<dbReference type="EMBL" id="JAUSVX010000015">
    <property type="protein sequence ID" value="MDQ0473263.1"/>
    <property type="molecule type" value="Genomic_DNA"/>
</dbReference>
<evidence type="ECO:0000259" key="6">
    <source>
        <dbReference type="Pfam" id="PF12256"/>
    </source>
</evidence>
<dbReference type="InterPro" id="IPR031325">
    <property type="entry name" value="RHS_repeat"/>
</dbReference>
<keyword evidence="8" id="KW-1185">Reference proteome</keyword>
<dbReference type="PANTHER" id="PTHR32305">
    <property type="match status" value="1"/>
</dbReference>
<keyword evidence="5" id="KW-0732">Signal</keyword>
<evidence type="ECO:0000256" key="1">
    <source>
        <dbReference type="ARBA" id="ARBA00004613"/>
    </source>
</evidence>
<dbReference type="RefSeq" id="WP_307281287.1">
    <property type="nucleotide sequence ID" value="NZ_JAUSVX010000015.1"/>
</dbReference>
<keyword evidence="3" id="KW-0843">Virulence</keyword>
<feature type="compositionally biased region" description="Low complexity" evidence="4">
    <location>
        <begin position="97"/>
        <end position="144"/>
    </location>
</feature>
<keyword evidence="2" id="KW-0964">Secreted</keyword>
<dbReference type="Gene3D" id="2.40.128.340">
    <property type="match status" value="1"/>
</dbReference>
<gene>
    <name evidence="7" type="ORF">QO011_006297</name>
</gene>
<protein>
    <submittedName>
        <fullName evidence="7">RHS repeat-associated protein</fullName>
    </submittedName>
</protein>
<dbReference type="InterPro" id="IPR022385">
    <property type="entry name" value="Rhs_assc_core"/>
</dbReference>
<dbReference type="NCBIfam" id="TIGR01643">
    <property type="entry name" value="YD_repeat_2x"/>
    <property type="match status" value="2"/>
</dbReference>
<dbReference type="InterPro" id="IPR028994">
    <property type="entry name" value="Integrin_alpha_N"/>
</dbReference>
<feature type="domain" description="Insecticide toxin TcdB middle/N-terminal" evidence="6">
    <location>
        <begin position="869"/>
        <end position="981"/>
    </location>
</feature>
<dbReference type="Pfam" id="PF05593">
    <property type="entry name" value="RHS_repeat"/>
    <property type="match status" value="2"/>
</dbReference>
<feature type="signal peptide" evidence="5">
    <location>
        <begin position="1"/>
        <end position="35"/>
    </location>
</feature>
<feature type="region of interest" description="Disordered" evidence="4">
    <location>
        <begin position="83"/>
        <end position="148"/>
    </location>
</feature>
<dbReference type="InterPro" id="IPR006530">
    <property type="entry name" value="YD"/>
</dbReference>
<evidence type="ECO:0000256" key="4">
    <source>
        <dbReference type="SAM" id="MobiDB-lite"/>
    </source>
</evidence>
<comment type="caution">
    <text evidence="7">The sequence shown here is derived from an EMBL/GenBank/DDBJ whole genome shotgun (WGS) entry which is preliminary data.</text>
</comment>
<evidence type="ECO:0000256" key="3">
    <source>
        <dbReference type="ARBA" id="ARBA00023026"/>
    </source>
</evidence>
<dbReference type="InterPro" id="IPR050708">
    <property type="entry name" value="T6SS_VgrG/RHS"/>
</dbReference>
<dbReference type="InterPro" id="IPR022045">
    <property type="entry name" value="TcdB_toxin_mid/N"/>
</dbReference>
<organism evidence="7 8">
    <name type="scientific">Labrys wisconsinensis</name>
    <dbReference type="NCBI Taxonomy" id="425677"/>
    <lineage>
        <taxon>Bacteria</taxon>
        <taxon>Pseudomonadati</taxon>
        <taxon>Pseudomonadota</taxon>
        <taxon>Alphaproteobacteria</taxon>
        <taxon>Hyphomicrobiales</taxon>
        <taxon>Xanthobacteraceae</taxon>
        <taxon>Labrys</taxon>
    </lineage>
</organism>
<dbReference type="SUPFAM" id="SSF69318">
    <property type="entry name" value="Integrin alpha N-terminal domain"/>
    <property type="match status" value="1"/>
</dbReference>
<evidence type="ECO:0000313" key="8">
    <source>
        <dbReference type="Proteomes" id="UP001242480"/>
    </source>
</evidence>
<dbReference type="Proteomes" id="UP001242480">
    <property type="component" value="Unassembled WGS sequence"/>
</dbReference>
<feature type="region of interest" description="Disordered" evidence="4">
    <location>
        <begin position="2156"/>
        <end position="2200"/>
    </location>
</feature>
<feature type="chain" id="PRO_5045330737" evidence="5">
    <location>
        <begin position="36"/>
        <end position="2200"/>
    </location>
</feature>
<dbReference type="InterPro" id="IPR003284">
    <property type="entry name" value="Sal_SpvB"/>
</dbReference>
<evidence type="ECO:0000313" key="7">
    <source>
        <dbReference type="EMBL" id="MDQ0473263.1"/>
    </source>
</evidence>
<comment type="subcellular location">
    <subcellularLocation>
        <location evidence="1">Secreted</location>
    </subcellularLocation>
</comment>
<name>A0ABU0JIL2_9HYPH</name>
<evidence type="ECO:0000256" key="2">
    <source>
        <dbReference type="ARBA" id="ARBA00022525"/>
    </source>
</evidence>